<dbReference type="RefSeq" id="WP_108911407.1">
    <property type="nucleotide sequence ID" value="NZ_CP021886.1"/>
</dbReference>
<dbReference type="GO" id="GO:0005829">
    <property type="term" value="C:cytosol"/>
    <property type="evidence" value="ECO:0007669"/>
    <property type="project" value="TreeGrafter"/>
</dbReference>
<evidence type="ECO:0000256" key="6">
    <source>
        <dbReference type="RuleBase" id="RU365090"/>
    </source>
</evidence>
<dbReference type="SMART" id="SM00852">
    <property type="entry name" value="MoCF_biosynth"/>
    <property type="match status" value="1"/>
</dbReference>
<comment type="function">
    <text evidence="1 6">Catalyzes the insertion of molybdate into adenylated molybdopterin with the concomitant release of AMP.</text>
</comment>
<dbReference type="GO" id="GO:0046872">
    <property type="term" value="F:metal ion binding"/>
    <property type="evidence" value="ECO:0007669"/>
    <property type="project" value="UniProtKB-UniRule"/>
</dbReference>
<keyword evidence="4 6" id="KW-0501">Molybdenum cofactor biosynthesis</keyword>
<dbReference type="GO" id="GO:0061599">
    <property type="term" value="F:molybdopterin molybdotransferase activity"/>
    <property type="evidence" value="ECO:0007669"/>
    <property type="project" value="UniProtKB-UniRule"/>
</dbReference>
<evidence type="ECO:0000256" key="3">
    <source>
        <dbReference type="ARBA" id="ARBA00010763"/>
    </source>
</evidence>
<evidence type="ECO:0000313" key="9">
    <source>
        <dbReference type="Proteomes" id="UP000244890"/>
    </source>
</evidence>
<comment type="similarity">
    <text evidence="3 6">Belongs to the MoeA family.</text>
</comment>
<evidence type="ECO:0000313" key="8">
    <source>
        <dbReference type="EMBL" id="AWI34606.1"/>
    </source>
</evidence>
<dbReference type="InterPro" id="IPR008284">
    <property type="entry name" value="MoCF_biosynth_CS"/>
</dbReference>
<dbReference type="InterPro" id="IPR036688">
    <property type="entry name" value="MoeA_C_domain_IV_sf"/>
</dbReference>
<keyword evidence="6" id="KW-0500">Molybdenum</keyword>
<keyword evidence="6 8" id="KW-0808">Transferase</keyword>
<dbReference type="CDD" id="cd00887">
    <property type="entry name" value="MoeA"/>
    <property type="match status" value="1"/>
</dbReference>
<keyword evidence="6" id="KW-0460">Magnesium</keyword>
<dbReference type="AlphaFoldDB" id="A0A2U8FEX6"/>
<dbReference type="EMBL" id="CP021886">
    <property type="protein sequence ID" value="AWI34606.1"/>
    <property type="molecule type" value="Genomic_DNA"/>
</dbReference>
<proteinExistence type="inferred from homology"/>
<dbReference type="Pfam" id="PF00994">
    <property type="entry name" value="MoCF_biosynth"/>
    <property type="match status" value="1"/>
</dbReference>
<dbReference type="InterPro" id="IPR001453">
    <property type="entry name" value="MoaB/Mog_dom"/>
</dbReference>
<dbReference type="Gene3D" id="2.40.340.10">
    <property type="entry name" value="MoeA, C-terminal, domain IV"/>
    <property type="match status" value="1"/>
</dbReference>
<dbReference type="InterPro" id="IPR036425">
    <property type="entry name" value="MoaB/Mog-like_dom_sf"/>
</dbReference>
<dbReference type="SUPFAM" id="SSF63882">
    <property type="entry name" value="MoeA N-terminal region -like"/>
    <property type="match status" value="1"/>
</dbReference>
<dbReference type="InterPro" id="IPR038987">
    <property type="entry name" value="MoeA-like"/>
</dbReference>
<dbReference type="EC" id="2.10.1.1" evidence="6"/>
<organism evidence="8 9">
    <name type="scientific">Helicobacter apodemus</name>
    <dbReference type="NCBI Taxonomy" id="135569"/>
    <lineage>
        <taxon>Bacteria</taxon>
        <taxon>Pseudomonadati</taxon>
        <taxon>Campylobacterota</taxon>
        <taxon>Epsilonproteobacteria</taxon>
        <taxon>Campylobacterales</taxon>
        <taxon>Helicobacteraceae</taxon>
        <taxon>Helicobacter</taxon>
    </lineage>
</organism>
<dbReference type="Pfam" id="PF03453">
    <property type="entry name" value="MoeA_N"/>
    <property type="match status" value="1"/>
</dbReference>
<comment type="pathway">
    <text evidence="2 6">Cofactor biosynthesis; molybdopterin biosynthesis.</text>
</comment>
<evidence type="ECO:0000256" key="4">
    <source>
        <dbReference type="ARBA" id="ARBA00023150"/>
    </source>
</evidence>
<dbReference type="Gene3D" id="3.40.980.10">
    <property type="entry name" value="MoaB/Mog-like domain"/>
    <property type="match status" value="1"/>
</dbReference>
<dbReference type="SUPFAM" id="SSF53218">
    <property type="entry name" value="Molybdenum cofactor biosynthesis proteins"/>
    <property type="match status" value="1"/>
</dbReference>
<dbReference type="Proteomes" id="UP000244890">
    <property type="component" value="Chromosome"/>
</dbReference>
<evidence type="ECO:0000256" key="5">
    <source>
        <dbReference type="ARBA" id="ARBA00047317"/>
    </source>
</evidence>
<dbReference type="KEGG" id="had:CDV25_07400"/>
<keyword evidence="6" id="KW-0479">Metal-binding</keyword>
<dbReference type="GO" id="GO:0006777">
    <property type="term" value="P:Mo-molybdopterin cofactor biosynthetic process"/>
    <property type="evidence" value="ECO:0007669"/>
    <property type="project" value="UniProtKB-UniRule"/>
</dbReference>
<dbReference type="PROSITE" id="PS01079">
    <property type="entry name" value="MOCF_BIOSYNTHESIS_2"/>
    <property type="match status" value="1"/>
</dbReference>
<evidence type="ECO:0000259" key="7">
    <source>
        <dbReference type="SMART" id="SM00852"/>
    </source>
</evidence>
<name>A0A2U8FEX6_9HELI</name>
<comment type="cofactor">
    <cofactor evidence="6">
        <name>Mg(2+)</name>
        <dbReference type="ChEBI" id="CHEBI:18420"/>
    </cofactor>
</comment>
<evidence type="ECO:0000256" key="1">
    <source>
        <dbReference type="ARBA" id="ARBA00002901"/>
    </source>
</evidence>
<dbReference type="InterPro" id="IPR036135">
    <property type="entry name" value="MoeA_linker/N_sf"/>
</dbReference>
<evidence type="ECO:0000256" key="2">
    <source>
        <dbReference type="ARBA" id="ARBA00005046"/>
    </source>
</evidence>
<dbReference type="UniPathway" id="UPA00344"/>
<feature type="domain" description="MoaB/Mog" evidence="7">
    <location>
        <begin position="179"/>
        <end position="314"/>
    </location>
</feature>
<dbReference type="Gene3D" id="3.90.105.10">
    <property type="entry name" value="Molybdopterin biosynthesis moea protein, domain 2"/>
    <property type="match status" value="1"/>
</dbReference>
<protein>
    <recommendedName>
        <fullName evidence="6">Molybdopterin molybdenumtransferase</fullName>
        <ecNumber evidence="6">2.10.1.1</ecNumber>
    </recommendedName>
</protein>
<comment type="catalytic activity">
    <reaction evidence="5">
        <text>adenylyl-molybdopterin + molybdate = Mo-molybdopterin + AMP + H(+)</text>
        <dbReference type="Rhea" id="RHEA:35047"/>
        <dbReference type="ChEBI" id="CHEBI:15378"/>
        <dbReference type="ChEBI" id="CHEBI:36264"/>
        <dbReference type="ChEBI" id="CHEBI:62727"/>
        <dbReference type="ChEBI" id="CHEBI:71302"/>
        <dbReference type="ChEBI" id="CHEBI:456215"/>
        <dbReference type="EC" id="2.10.1.1"/>
    </reaction>
</comment>
<dbReference type="Gene3D" id="2.170.190.11">
    <property type="entry name" value="Molybdopterin biosynthesis moea protein, domain 3"/>
    <property type="match status" value="1"/>
</dbReference>
<sequence length="409" mass="45350">MKALTLQEAINLLNKVGENFSLNEEFLPLQECLGRFLAQDILCKNPLPAFDNSAMDGYAVNTADEGNKVKILQSVFAGDMQETTLNKNECIKIMTGAKIPKNANCVIPFEKIQEGLNAKDFIVLPKNLEVGANIRKMGEEVSLDSKLLSRGEMLDEYDLAILASQGIAYTKVLESLKIGVFSGGDELKEPWEFSNAYQIHNSNTTMILATLRSFGFYGNYGGILRDKKELLINTLQKPYDVIFTTGGASKGEADFMYESLKECGAEILINGIQIKPGKPIMVAKLKNKFLIALPGNPLGAAVLLRFLIIPFLRQLSGANTYYPQYILLKNSNAFKLKSRMNAMLGEIGSNGFYLTQGGKYNSGEILPLTKSNSIAIFDEHCTEIELGREIKVLPYPMLWSKEKCDIINH</sequence>
<dbReference type="InterPro" id="IPR005110">
    <property type="entry name" value="MoeA_linker/N"/>
</dbReference>
<dbReference type="OrthoDB" id="9804758at2"/>
<accession>A0A2U8FEX6</accession>
<dbReference type="PANTHER" id="PTHR10192:SF5">
    <property type="entry name" value="GEPHYRIN"/>
    <property type="match status" value="1"/>
</dbReference>
<gene>
    <name evidence="8" type="ORF">CDV25_07400</name>
</gene>
<reference evidence="8 9" key="1">
    <citation type="submission" date="2017-06" db="EMBL/GenBank/DDBJ databases">
        <title>Complete genome of Helicobacter apodemus.</title>
        <authorList>
            <person name="Cho S."/>
        </authorList>
    </citation>
    <scope>NUCLEOTIDE SEQUENCE [LARGE SCALE GENOMIC DNA]</scope>
    <source>
        <strain evidence="9">SNUVETPUB-15-01</strain>
    </source>
</reference>
<dbReference type="PANTHER" id="PTHR10192">
    <property type="entry name" value="MOLYBDOPTERIN BIOSYNTHESIS PROTEIN"/>
    <property type="match status" value="1"/>
</dbReference>